<dbReference type="SUPFAM" id="SSF51395">
    <property type="entry name" value="FMN-linked oxidoreductases"/>
    <property type="match status" value="1"/>
</dbReference>
<evidence type="ECO:0000256" key="6">
    <source>
        <dbReference type="ARBA" id="ARBA00030119"/>
    </source>
</evidence>
<dbReference type="GO" id="GO:0005737">
    <property type="term" value="C:cytoplasm"/>
    <property type="evidence" value="ECO:0007669"/>
    <property type="project" value="InterPro"/>
</dbReference>
<dbReference type="InterPro" id="IPR005720">
    <property type="entry name" value="Dihydroorotate_DH_cat"/>
</dbReference>
<dbReference type="PROSITE" id="PS51379">
    <property type="entry name" value="4FE4S_FER_2"/>
    <property type="match status" value="1"/>
</dbReference>
<evidence type="ECO:0000256" key="10">
    <source>
        <dbReference type="ARBA" id="ARBA00049578"/>
    </source>
</evidence>
<evidence type="ECO:0000256" key="11">
    <source>
        <dbReference type="ARBA" id="ARBA00049714"/>
    </source>
</evidence>
<dbReference type="AlphaFoldDB" id="A0A9Q7A9Q1"/>
<dbReference type="Proteomes" id="UP000671879">
    <property type="component" value="Chromosome"/>
</dbReference>
<organism evidence="14 15">
    <name type="scientific">Aminithiophilus ramosus</name>
    <dbReference type="NCBI Taxonomy" id="3029084"/>
    <lineage>
        <taxon>Bacteria</taxon>
        <taxon>Thermotogati</taxon>
        <taxon>Synergistota</taxon>
        <taxon>Synergistia</taxon>
        <taxon>Synergistales</taxon>
        <taxon>Aminithiophilaceae</taxon>
        <taxon>Aminithiophilus</taxon>
    </lineage>
</organism>
<dbReference type="FunFam" id="3.20.20.70:FF:000027">
    <property type="entry name" value="Dihydropyrimidine dehydrogenase [NADP(+)]"/>
    <property type="match status" value="1"/>
</dbReference>
<evidence type="ECO:0000256" key="9">
    <source>
        <dbReference type="ARBA" id="ARBA00048792"/>
    </source>
</evidence>
<dbReference type="NCBIfam" id="NF006183">
    <property type="entry name" value="PRK08318.1"/>
    <property type="match status" value="1"/>
</dbReference>
<protein>
    <recommendedName>
        <fullName evidence="12">dihydrouracil dehydrogenase (NAD(+))</fullName>
        <ecNumber evidence="12">1.3.1.1</ecNumber>
    </recommendedName>
    <alternativeName>
        <fullName evidence="7">Dihydrothymine dehydrogenase</fullName>
    </alternativeName>
    <alternativeName>
        <fullName evidence="6">Dihydrouracil dehydrogenase</fullName>
    </alternativeName>
</protein>
<dbReference type="Pfam" id="PF01180">
    <property type="entry name" value="DHO_dh"/>
    <property type="match status" value="1"/>
</dbReference>
<evidence type="ECO:0000313" key="15">
    <source>
        <dbReference type="Proteomes" id="UP000671879"/>
    </source>
</evidence>
<reference evidence="15" key="1">
    <citation type="submission" date="2021-04" db="EMBL/GenBank/DDBJ databases">
        <title>A novel Synergistetes isolate from a pyrite-forming mixed culture.</title>
        <authorList>
            <person name="Bunk B."/>
            <person name="Sproer C."/>
            <person name="Spring S."/>
            <person name="Pester M."/>
        </authorList>
    </citation>
    <scope>NUCLEOTIDE SEQUENCE [LARGE SCALE GENOMIC DNA]</scope>
    <source>
        <strain evidence="15">J.5.4.2-T.3.5.2</strain>
    </source>
</reference>
<comment type="catalytic activity">
    <reaction evidence="8">
        <text>5,6-dihydrothymine + NAD(+) = thymine + NADH + H(+)</text>
        <dbReference type="Rhea" id="RHEA:28791"/>
        <dbReference type="ChEBI" id="CHEBI:15378"/>
        <dbReference type="ChEBI" id="CHEBI:17821"/>
        <dbReference type="ChEBI" id="CHEBI:27468"/>
        <dbReference type="ChEBI" id="CHEBI:57540"/>
        <dbReference type="ChEBI" id="CHEBI:57945"/>
        <dbReference type="EC" id="1.3.1.1"/>
    </reaction>
</comment>
<name>A0A9Q7A9Q1_9BACT</name>
<keyword evidence="15" id="KW-1185">Reference proteome</keyword>
<keyword evidence="2" id="KW-0479">Metal-binding</keyword>
<dbReference type="GO" id="GO:0004159">
    <property type="term" value="F:dihydropyrimidine dehydrogenase (NAD+) activity"/>
    <property type="evidence" value="ECO:0007669"/>
    <property type="project" value="UniProtKB-EC"/>
</dbReference>
<proteinExistence type="inferred from homology"/>
<dbReference type="InterPro" id="IPR013785">
    <property type="entry name" value="Aldolase_TIM"/>
</dbReference>
<evidence type="ECO:0000256" key="2">
    <source>
        <dbReference type="ARBA" id="ARBA00022723"/>
    </source>
</evidence>
<evidence type="ECO:0000256" key="8">
    <source>
        <dbReference type="ARBA" id="ARBA00047685"/>
    </source>
</evidence>
<dbReference type="KEGG" id="aram:KAR29_08225"/>
<evidence type="ECO:0000256" key="1">
    <source>
        <dbReference type="ARBA" id="ARBA00010804"/>
    </source>
</evidence>
<comment type="similarity">
    <text evidence="1">Belongs to the dihydropyrimidine dehydrogenase family.</text>
</comment>
<comment type="function">
    <text evidence="10">Involved in pyrimidine base degradation. Catalyzes physiologically the reduction of uracil to 5,6-dihydrouracil (DHU) by using NADH as a specific cosubstrate. It also catalyzes the reverse reaction and the reduction of thymine to 5,6-dihydrothymine (DHT).</text>
</comment>
<dbReference type="EMBL" id="CP072943">
    <property type="protein sequence ID" value="QTX31368.1"/>
    <property type="molecule type" value="Genomic_DNA"/>
</dbReference>
<dbReference type="Gene3D" id="3.20.20.70">
    <property type="entry name" value="Aldolase class I"/>
    <property type="match status" value="1"/>
</dbReference>
<comment type="subunit">
    <text evidence="11">Heterotetramer of 2 PreA and 2 PreT subunits.</text>
</comment>
<keyword evidence="5" id="KW-0411">Iron-sulfur</keyword>
<dbReference type="PANTHER" id="PTHR43073:SF2">
    <property type="entry name" value="DIHYDROPYRIMIDINE DEHYDROGENASE [NADP(+)]"/>
    <property type="match status" value="1"/>
</dbReference>
<feature type="domain" description="4Fe-4S ferredoxin-type" evidence="13">
    <location>
        <begin position="368"/>
        <end position="397"/>
    </location>
</feature>
<dbReference type="RefSeq" id="WP_274372523.1">
    <property type="nucleotide sequence ID" value="NZ_CP072943.1"/>
</dbReference>
<dbReference type="GO" id="GO:0006212">
    <property type="term" value="P:uracil catabolic process"/>
    <property type="evidence" value="ECO:0007669"/>
    <property type="project" value="TreeGrafter"/>
</dbReference>
<dbReference type="GO" id="GO:0050661">
    <property type="term" value="F:NADP binding"/>
    <property type="evidence" value="ECO:0007669"/>
    <property type="project" value="TreeGrafter"/>
</dbReference>
<dbReference type="PANTHER" id="PTHR43073">
    <property type="entry name" value="DIHYDROPYRIMIDINE DEHYDROGENASE [NADP(+)]"/>
    <property type="match status" value="1"/>
</dbReference>
<evidence type="ECO:0000256" key="12">
    <source>
        <dbReference type="ARBA" id="ARBA00049728"/>
    </source>
</evidence>
<keyword evidence="4" id="KW-0408">Iron</keyword>
<dbReference type="InterPro" id="IPR017896">
    <property type="entry name" value="4Fe4S_Fe-S-bd"/>
</dbReference>
<dbReference type="PROSITE" id="PS00198">
    <property type="entry name" value="4FE4S_FER_1"/>
    <property type="match status" value="1"/>
</dbReference>
<evidence type="ECO:0000313" key="14">
    <source>
        <dbReference type="EMBL" id="QTX31368.1"/>
    </source>
</evidence>
<evidence type="ECO:0000256" key="4">
    <source>
        <dbReference type="ARBA" id="ARBA00023004"/>
    </source>
</evidence>
<dbReference type="GO" id="GO:0051536">
    <property type="term" value="F:iron-sulfur cluster binding"/>
    <property type="evidence" value="ECO:0007669"/>
    <property type="project" value="UniProtKB-KW"/>
</dbReference>
<accession>A0A9Q7A9Q1</accession>
<evidence type="ECO:0000259" key="13">
    <source>
        <dbReference type="PROSITE" id="PS51379"/>
    </source>
</evidence>
<dbReference type="GO" id="GO:0006210">
    <property type="term" value="P:thymine catabolic process"/>
    <property type="evidence" value="ECO:0007669"/>
    <property type="project" value="TreeGrafter"/>
</dbReference>
<dbReference type="GO" id="GO:0002058">
    <property type="term" value="F:uracil binding"/>
    <property type="evidence" value="ECO:0007669"/>
    <property type="project" value="TreeGrafter"/>
</dbReference>
<dbReference type="SUPFAM" id="SSF54862">
    <property type="entry name" value="4Fe-4S ferredoxins"/>
    <property type="match status" value="1"/>
</dbReference>
<sequence length="397" mass="42394">MDVTLQTTFLGVKLKNPFLLASAPPTRSREMIERAFEAGWGGAIIKTLTQVEEPARRNVRPRIRALRESGRVWGFTNMELASMRSTEEWLADLAAIKKGYPDRGLGASLLYGGRPDERQWRAVARSCEDTGVDWLELNLSCPHGGAEEGGEFSIGSRPEAIREVVGWVREATSLPLIVKLPAFSDIQAGTKASMEAGADAVALINTLNALSGIDLDSWRPLPSVAGQSAFCGLSGRAVKPVALRCVALAASMDVPVSGMGGICDWRDAAEFLLAGASSLQVCSAVMERGYGIVDDLCRGLLAYLREKGCSSPDDLVGGALPHVVPHASLSRESPVTARCLQERCLRCGACFVSCRDAGHQAIEWRVGEYPAIDPDRCDGCGLCVGLCPSGSLSMGAR</sequence>
<evidence type="ECO:0000256" key="7">
    <source>
        <dbReference type="ARBA" id="ARBA00032722"/>
    </source>
</evidence>
<dbReference type="EC" id="1.3.1.1" evidence="12"/>
<comment type="catalytic activity">
    <reaction evidence="9">
        <text>5,6-dihydrouracil + NAD(+) = uracil + NADH + H(+)</text>
        <dbReference type="Rhea" id="RHEA:20189"/>
        <dbReference type="ChEBI" id="CHEBI:15378"/>
        <dbReference type="ChEBI" id="CHEBI:15901"/>
        <dbReference type="ChEBI" id="CHEBI:17568"/>
        <dbReference type="ChEBI" id="CHEBI:57540"/>
        <dbReference type="ChEBI" id="CHEBI:57945"/>
        <dbReference type="EC" id="1.3.1.1"/>
    </reaction>
</comment>
<evidence type="ECO:0000256" key="3">
    <source>
        <dbReference type="ARBA" id="ARBA00023002"/>
    </source>
</evidence>
<dbReference type="InterPro" id="IPR017900">
    <property type="entry name" value="4Fe4S_Fe_S_CS"/>
</dbReference>
<evidence type="ECO:0000256" key="5">
    <source>
        <dbReference type="ARBA" id="ARBA00023014"/>
    </source>
</evidence>
<keyword evidence="3 14" id="KW-0560">Oxidoreductase</keyword>
<gene>
    <name evidence="14" type="primary">preA</name>
    <name evidence="14" type="ORF">KAR29_08225</name>
</gene>
<dbReference type="GO" id="GO:0046872">
    <property type="term" value="F:metal ion binding"/>
    <property type="evidence" value="ECO:0007669"/>
    <property type="project" value="UniProtKB-KW"/>
</dbReference>
<dbReference type="Gene3D" id="3.30.70.20">
    <property type="match status" value="1"/>
</dbReference>
<dbReference type="Pfam" id="PF14697">
    <property type="entry name" value="Fer4_21"/>
    <property type="match status" value="1"/>
</dbReference>